<dbReference type="PRINTS" id="PR00421">
    <property type="entry name" value="THIOREDOXIN"/>
</dbReference>
<feature type="domain" description="Thioredoxin" evidence="2">
    <location>
        <begin position="1"/>
        <end position="121"/>
    </location>
</feature>
<evidence type="ECO:0000313" key="3">
    <source>
        <dbReference type="EMBL" id="GAA3698929.1"/>
    </source>
</evidence>
<accession>A0ABP7D3Z1</accession>
<keyword evidence="1" id="KW-1015">Disulfide bond</keyword>
<dbReference type="PANTHER" id="PTHR46115">
    <property type="entry name" value="THIOREDOXIN-LIKE PROTEIN 1"/>
    <property type="match status" value="1"/>
</dbReference>
<organism evidence="3 4">
    <name type="scientific">Zhihengliuella alba</name>
    <dbReference type="NCBI Taxonomy" id="547018"/>
    <lineage>
        <taxon>Bacteria</taxon>
        <taxon>Bacillati</taxon>
        <taxon>Actinomycetota</taxon>
        <taxon>Actinomycetes</taxon>
        <taxon>Micrococcales</taxon>
        <taxon>Micrococcaceae</taxon>
        <taxon>Zhihengliuella</taxon>
    </lineage>
</organism>
<keyword evidence="4" id="KW-1185">Reference proteome</keyword>
<dbReference type="Pfam" id="PF00085">
    <property type="entry name" value="Thioredoxin"/>
    <property type="match status" value="1"/>
</dbReference>
<reference evidence="4" key="1">
    <citation type="journal article" date="2019" name="Int. J. Syst. Evol. Microbiol.">
        <title>The Global Catalogue of Microorganisms (GCM) 10K type strain sequencing project: providing services to taxonomists for standard genome sequencing and annotation.</title>
        <authorList>
            <consortium name="The Broad Institute Genomics Platform"/>
            <consortium name="The Broad Institute Genome Sequencing Center for Infectious Disease"/>
            <person name="Wu L."/>
            <person name="Ma J."/>
        </authorList>
    </citation>
    <scope>NUCLEOTIDE SEQUENCE [LARGE SCALE GENOMIC DNA]</scope>
    <source>
        <strain evidence="4">JCM 16961</strain>
    </source>
</reference>
<sequence>MDKSPTTGAGREYRGAMATVDITQADFGQTLEDHEIVFIDFWAGWCRPCQAFAPVYSAVSEQHPDIVFGKVDTEAEQELAAAAAITSIPTLMAFRDQVLVYSQPGAVDAGTLAGLVDAVKGLDMDAVRAEIAEGGAAE</sequence>
<evidence type="ECO:0000313" key="4">
    <source>
        <dbReference type="Proteomes" id="UP001501536"/>
    </source>
</evidence>
<dbReference type="InterPro" id="IPR013766">
    <property type="entry name" value="Thioredoxin_domain"/>
</dbReference>
<evidence type="ECO:0000256" key="1">
    <source>
        <dbReference type="ARBA" id="ARBA00023157"/>
    </source>
</evidence>
<dbReference type="EMBL" id="BAABCJ010000001">
    <property type="protein sequence ID" value="GAA3698929.1"/>
    <property type="molecule type" value="Genomic_DNA"/>
</dbReference>
<proteinExistence type="predicted"/>
<dbReference type="CDD" id="cd02947">
    <property type="entry name" value="TRX_family"/>
    <property type="match status" value="1"/>
</dbReference>
<dbReference type="InterPro" id="IPR036249">
    <property type="entry name" value="Thioredoxin-like_sf"/>
</dbReference>
<dbReference type="PROSITE" id="PS51352">
    <property type="entry name" value="THIOREDOXIN_2"/>
    <property type="match status" value="1"/>
</dbReference>
<protein>
    <submittedName>
        <fullName evidence="3">Thioredoxin</fullName>
    </submittedName>
</protein>
<dbReference type="Proteomes" id="UP001501536">
    <property type="component" value="Unassembled WGS sequence"/>
</dbReference>
<gene>
    <name evidence="3" type="primary">trxA_1</name>
    <name evidence="3" type="ORF">GCM10022377_09920</name>
</gene>
<comment type="caution">
    <text evidence="3">The sequence shown here is derived from an EMBL/GenBank/DDBJ whole genome shotgun (WGS) entry which is preliminary data.</text>
</comment>
<dbReference type="Gene3D" id="3.40.30.10">
    <property type="entry name" value="Glutaredoxin"/>
    <property type="match status" value="1"/>
</dbReference>
<dbReference type="SUPFAM" id="SSF52833">
    <property type="entry name" value="Thioredoxin-like"/>
    <property type="match status" value="1"/>
</dbReference>
<name>A0ABP7D3Z1_9MICC</name>
<evidence type="ECO:0000259" key="2">
    <source>
        <dbReference type="PROSITE" id="PS51352"/>
    </source>
</evidence>